<gene>
    <name evidence="1" type="ORF">L345_01804</name>
</gene>
<proteinExistence type="predicted"/>
<name>V8PEP0_OPHHA</name>
<reference evidence="1 2" key="1">
    <citation type="journal article" date="2013" name="Proc. Natl. Acad. Sci. U.S.A.">
        <title>The king cobra genome reveals dynamic gene evolution and adaptation in the snake venom system.</title>
        <authorList>
            <person name="Vonk F.J."/>
            <person name="Casewell N.R."/>
            <person name="Henkel C.V."/>
            <person name="Heimberg A.M."/>
            <person name="Jansen H.J."/>
            <person name="McCleary R.J."/>
            <person name="Kerkkamp H.M."/>
            <person name="Vos R.A."/>
            <person name="Guerreiro I."/>
            <person name="Calvete J.J."/>
            <person name="Wuster W."/>
            <person name="Woods A.E."/>
            <person name="Logan J.M."/>
            <person name="Harrison R.A."/>
            <person name="Castoe T.A."/>
            <person name="de Koning A.P."/>
            <person name="Pollock D.D."/>
            <person name="Yandell M."/>
            <person name="Calderon D."/>
            <person name="Renjifo C."/>
            <person name="Currier R.B."/>
            <person name="Salgado D."/>
            <person name="Pla D."/>
            <person name="Sanz L."/>
            <person name="Hyder A.S."/>
            <person name="Ribeiro J.M."/>
            <person name="Arntzen J.W."/>
            <person name="van den Thillart G.E."/>
            <person name="Boetzer M."/>
            <person name="Pirovano W."/>
            <person name="Dirks R.P."/>
            <person name="Spaink H.P."/>
            <person name="Duboule D."/>
            <person name="McGlinn E."/>
            <person name="Kini R.M."/>
            <person name="Richardson M.K."/>
        </authorList>
    </citation>
    <scope>NUCLEOTIDE SEQUENCE</scope>
    <source>
        <tissue evidence="1">Blood</tissue>
    </source>
</reference>
<comment type="caution">
    <text evidence="1">The sequence shown here is derived from an EMBL/GenBank/DDBJ whole genome shotgun (WGS) entry which is preliminary data.</text>
</comment>
<sequence>MWLWFIKISQFCQQLTKEQNGV</sequence>
<organism evidence="1 2">
    <name type="scientific">Ophiophagus hannah</name>
    <name type="common">King cobra</name>
    <name type="synonym">Naja hannah</name>
    <dbReference type="NCBI Taxonomy" id="8665"/>
    <lineage>
        <taxon>Eukaryota</taxon>
        <taxon>Metazoa</taxon>
        <taxon>Chordata</taxon>
        <taxon>Craniata</taxon>
        <taxon>Vertebrata</taxon>
        <taxon>Euteleostomi</taxon>
        <taxon>Lepidosauria</taxon>
        <taxon>Squamata</taxon>
        <taxon>Bifurcata</taxon>
        <taxon>Unidentata</taxon>
        <taxon>Episquamata</taxon>
        <taxon>Toxicofera</taxon>
        <taxon>Serpentes</taxon>
        <taxon>Colubroidea</taxon>
        <taxon>Elapidae</taxon>
        <taxon>Elapinae</taxon>
        <taxon>Ophiophagus</taxon>
    </lineage>
</organism>
<dbReference type="EMBL" id="AZIM01000234">
    <property type="protein sequence ID" value="ETE72372.1"/>
    <property type="molecule type" value="Genomic_DNA"/>
</dbReference>
<evidence type="ECO:0000313" key="2">
    <source>
        <dbReference type="Proteomes" id="UP000018936"/>
    </source>
</evidence>
<evidence type="ECO:0000313" key="1">
    <source>
        <dbReference type="EMBL" id="ETE72372.1"/>
    </source>
</evidence>
<dbReference type="AlphaFoldDB" id="V8PEP0"/>
<accession>V8PEP0</accession>
<dbReference type="Proteomes" id="UP000018936">
    <property type="component" value="Unassembled WGS sequence"/>
</dbReference>
<protein>
    <submittedName>
        <fullName evidence="1">Uncharacterized protein</fullName>
    </submittedName>
</protein>
<keyword evidence="2" id="KW-1185">Reference proteome</keyword>